<dbReference type="SUPFAM" id="SSF53335">
    <property type="entry name" value="S-adenosyl-L-methionine-dependent methyltransferases"/>
    <property type="match status" value="1"/>
</dbReference>
<comment type="similarity">
    <text evidence="1">Belongs to the methyltransferase superfamily. LaeA methyltransferase family.</text>
</comment>
<organism evidence="3 4">
    <name type="scientific">Thelonectria olida</name>
    <dbReference type="NCBI Taxonomy" id="1576542"/>
    <lineage>
        <taxon>Eukaryota</taxon>
        <taxon>Fungi</taxon>
        <taxon>Dikarya</taxon>
        <taxon>Ascomycota</taxon>
        <taxon>Pezizomycotina</taxon>
        <taxon>Sordariomycetes</taxon>
        <taxon>Hypocreomycetidae</taxon>
        <taxon>Hypocreales</taxon>
        <taxon>Nectriaceae</taxon>
        <taxon>Thelonectria</taxon>
    </lineage>
</organism>
<evidence type="ECO:0000313" key="3">
    <source>
        <dbReference type="EMBL" id="KAH6871404.1"/>
    </source>
</evidence>
<reference evidence="3 4" key="1">
    <citation type="journal article" date="2021" name="Nat. Commun.">
        <title>Genetic determinants of endophytism in the Arabidopsis root mycobiome.</title>
        <authorList>
            <person name="Mesny F."/>
            <person name="Miyauchi S."/>
            <person name="Thiergart T."/>
            <person name="Pickel B."/>
            <person name="Atanasova L."/>
            <person name="Karlsson M."/>
            <person name="Huettel B."/>
            <person name="Barry K.W."/>
            <person name="Haridas S."/>
            <person name="Chen C."/>
            <person name="Bauer D."/>
            <person name="Andreopoulos W."/>
            <person name="Pangilinan J."/>
            <person name="LaButti K."/>
            <person name="Riley R."/>
            <person name="Lipzen A."/>
            <person name="Clum A."/>
            <person name="Drula E."/>
            <person name="Henrissat B."/>
            <person name="Kohler A."/>
            <person name="Grigoriev I.V."/>
            <person name="Martin F.M."/>
            <person name="Hacquard S."/>
        </authorList>
    </citation>
    <scope>NUCLEOTIDE SEQUENCE [LARGE SCALE GENOMIC DNA]</scope>
    <source>
        <strain evidence="3 4">MPI-CAGE-CH-0241</strain>
    </source>
</reference>
<proteinExistence type="inferred from homology"/>
<name>A0A9P9AIE1_9HYPO</name>
<gene>
    <name evidence="3" type="ORF">B0T10DRAFT_500549</name>
</gene>
<evidence type="ECO:0000313" key="4">
    <source>
        <dbReference type="Proteomes" id="UP000777438"/>
    </source>
</evidence>
<dbReference type="Gene3D" id="3.40.50.150">
    <property type="entry name" value="Vaccinia Virus protein VP39"/>
    <property type="match status" value="1"/>
</dbReference>
<dbReference type="Proteomes" id="UP000777438">
    <property type="component" value="Unassembled WGS sequence"/>
</dbReference>
<feature type="compositionally biased region" description="Acidic residues" evidence="2">
    <location>
        <begin position="34"/>
        <end position="43"/>
    </location>
</feature>
<keyword evidence="3" id="KW-0808">Transferase</keyword>
<feature type="region of interest" description="Disordered" evidence="2">
    <location>
        <begin position="1"/>
        <end position="47"/>
    </location>
</feature>
<comment type="caution">
    <text evidence="3">The sequence shown here is derived from an EMBL/GenBank/DDBJ whole genome shotgun (WGS) entry which is preliminary data.</text>
</comment>
<dbReference type="AlphaFoldDB" id="A0A9P9AIE1"/>
<sequence length="349" mass="39834">MTESNEQPLSPPTPSTAPEPVAEPADQIAIDPRFDDEDDDSAVEDDRTLSTASLSSTILQYRKLHGRTYHNFKTAEYWGPNDEQQNEGLDLNHHVLNLALNNKLFLAPLKNPQRVLDVGTGTGIWAIDFADEFPGAEVTGIDLSPTQPTWLPPNCKFELDDVSQEWTFPDNTFDYIHIRYLLGCFKDWTALYKECFRCLKPGGWLEHLECSTEVKSDDGSLPADSVWAEWRKTFASIGEKTGHTFEVIDDDKYIKWMNEAGFNNVQKKIIKTPVGEWPADKRWKEVGQFNKLALETGLEGFGLYMLTNVMGWEYADVQVWLARVREAMRNKKYHAYCTWGSAWAQKPEV</sequence>
<dbReference type="Pfam" id="PF13489">
    <property type="entry name" value="Methyltransf_23"/>
    <property type="match status" value="1"/>
</dbReference>
<dbReference type="GO" id="GO:0032259">
    <property type="term" value="P:methylation"/>
    <property type="evidence" value="ECO:0007669"/>
    <property type="project" value="UniProtKB-KW"/>
</dbReference>
<dbReference type="PANTHER" id="PTHR43591:SF10">
    <property type="entry name" value="ABC TRANSMEMBRANE TYPE-1 DOMAIN-CONTAINING PROTEIN-RELATED"/>
    <property type="match status" value="1"/>
</dbReference>
<dbReference type="CDD" id="cd02440">
    <property type="entry name" value="AdoMet_MTases"/>
    <property type="match status" value="1"/>
</dbReference>
<dbReference type="PANTHER" id="PTHR43591">
    <property type="entry name" value="METHYLTRANSFERASE"/>
    <property type="match status" value="1"/>
</dbReference>
<dbReference type="EMBL" id="JAGPYM010000055">
    <property type="protein sequence ID" value="KAH6871404.1"/>
    <property type="molecule type" value="Genomic_DNA"/>
</dbReference>
<dbReference type="InterPro" id="IPR029063">
    <property type="entry name" value="SAM-dependent_MTases_sf"/>
</dbReference>
<evidence type="ECO:0000256" key="1">
    <source>
        <dbReference type="ARBA" id="ARBA00038158"/>
    </source>
</evidence>
<keyword evidence="4" id="KW-1185">Reference proteome</keyword>
<dbReference type="OrthoDB" id="2013972at2759"/>
<accession>A0A9P9AIE1</accession>
<evidence type="ECO:0000256" key="2">
    <source>
        <dbReference type="SAM" id="MobiDB-lite"/>
    </source>
</evidence>
<dbReference type="GO" id="GO:0008168">
    <property type="term" value="F:methyltransferase activity"/>
    <property type="evidence" value="ECO:0007669"/>
    <property type="project" value="UniProtKB-KW"/>
</dbReference>
<protein>
    <submittedName>
        <fullName evidence="3">S-adenosyl-L-methionine-dependent methyltransferase</fullName>
    </submittedName>
</protein>
<keyword evidence="3" id="KW-0489">Methyltransferase</keyword>